<evidence type="ECO:0000313" key="2">
    <source>
        <dbReference type="Proteomes" id="UP001187415"/>
    </source>
</evidence>
<dbReference type="Proteomes" id="UP001187415">
    <property type="component" value="Unassembled WGS sequence"/>
</dbReference>
<proteinExistence type="predicted"/>
<sequence length="70" mass="7419">MSTSIRLHCQASLSLQQAVGRGREEPWQDPGTPLALRAVCLSSGHHKPHLKAIISARTGGANIFGTTLST</sequence>
<keyword evidence="2" id="KW-1185">Reference proteome</keyword>
<accession>A0AA88T0B8</accession>
<organism evidence="1 2">
    <name type="scientific">Channa striata</name>
    <name type="common">Snakehead murrel</name>
    <name type="synonym">Ophicephalus striatus</name>
    <dbReference type="NCBI Taxonomy" id="64152"/>
    <lineage>
        <taxon>Eukaryota</taxon>
        <taxon>Metazoa</taxon>
        <taxon>Chordata</taxon>
        <taxon>Craniata</taxon>
        <taxon>Vertebrata</taxon>
        <taxon>Euteleostomi</taxon>
        <taxon>Actinopterygii</taxon>
        <taxon>Neopterygii</taxon>
        <taxon>Teleostei</taxon>
        <taxon>Neoteleostei</taxon>
        <taxon>Acanthomorphata</taxon>
        <taxon>Anabantaria</taxon>
        <taxon>Anabantiformes</taxon>
        <taxon>Channoidei</taxon>
        <taxon>Channidae</taxon>
        <taxon>Channa</taxon>
    </lineage>
</organism>
<gene>
    <name evidence="1" type="ORF">Q5P01_003458</name>
</gene>
<protein>
    <submittedName>
        <fullName evidence="1">Uncharacterized protein</fullName>
    </submittedName>
</protein>
<dbReference type="EMBL" id="JAUPFM010000002">
    <property type="protein sequence ID" value="KAK2858838.1"/>
    <property type="molecule type" value="Genomic_DNA"/>
</dbReference>
<evidence type="ECO:0000313" key="1">
    <source>
        <dbReference type="EMBL" id="KAK2858838.1"/>
    </source>
</evidence>
<comment type="caution">
    <text evidence="1">The sequence shown here is derived from an EMBL/GenBank/DDBJ whole genome shotgun (WGS) entry which is preliminary data.</text>
</comment>
<name>A0AA88T0B8_CHASR</name>
<reference evidence="1" key="1">
    <citation type="submission" date="2023-07" db="EMBL/GenBank/DDBJ databases">
        <title>Chromosome-level Genome Assembly of Striped Snakehead (Channa striata).</title>
        <authorList>
            <person name="Liu H."/>
        </authorList>
    </citation>
    <scope>NUCLEOTIDE SEQUENCE</scope>
    <source>
        <strain evidence="1">Gz</strain>
        <tissue evidence="1">Muscle</tissue>
    </source>
</reference>
<dbReference type="AlphaFoldDB" id="A0AA88T0B8"/>